<accession>A0A8E2JQN3</accession>
<dbReference type="OrthoDB" id="3830006at2759"/>
<name>A0A8E2JQN3_9PEZI</name>
<protein>
    <submittedName>
        <fullName evidence="1">Uncharacterized protein</fullName>
    </submittedName>
</protein>
<organism evidence="1 2">
    <name type="scientific">Glonium stellatum</name>
    <dbReference type="NCBI Taxonomy" id="574774"/>
    <lineage>
        <taxon>Eukaryota</taxon>
        <taxon>Fungi</taxon>
        <taxon>Dikarya</taxon>
        <taxon>Ascomycota</taxon>
        <taxon>Pezizomycotina</taxon>
        <taxon>Dothideomycetes</taxon>
        <taxon>Pleosporomycetidae</taxon>
        <taxon>Gloniales</taxon>
        <taxon>Gloniaceae</taxon>
        <taxon>Glonium</taxon>
    </lineage>
</organism>
<proteinExistence type="predicted"/>
<dbReference type="EMBL" id="KV750146">
    <property type="protein sequence ID" value="OCL06065.1"/>
    <property type="molecule type" value="Genomic_DNA"/>
</dbReference>
<gene>
    <name evidence="1" type="ORF">AOQ84DRAFT_390451</name>
</gene>
<sequence>MDLGYHFAADAFPDTEWALLNVMVVEWRGGVAERLGVGQIHVKAWEAVERVRKVVVLG</sequence>
<reference evidence="1 2" key="1">
    <citation type="journal article" date="2016" name="Nat. Commun.">
        <title>Ectomycorrhizal ecology is imprinted in the genome of the dominant symbiotic fungus Cenococcum geophilum.</title>
        <authorList>
            <consortium name="DOE Joint Genome Institute"/>
            <person name="Peter M."/>
            <person name="Kohler A."/>
            <person name="Ohm R.A."/>
            <person name="Kuo A."/>
            <person name="Krutzmann J."/>
            <person name="Morin E."/>
            <person name="Arend M."/>
            <person name="Barry K.W."/>
            <person name="Binder M."/>
            <person name="Choi C."/>
            <person name="Clum A."/>
            <person name="Copeland A."/>
            <person name="Grisel N."/>
            <person name="Haridas S."/>
            <person name="Kipfer T."/>
            <person name="LaButti K."/>
            <person name="Lindquist E."/>
            <person name="Lipzen A."/>
            <person name="Maire R."/>
            <person name="Meier B."/>
            <person name="Mihaltcheva S."/>
            <person name="Molinier V."/>
            <person name="Murat C."/>
            <person name="Poggeler S."/>
            <person name="Quandt C.A."/>
            <person name="Sperisen C."/>
            <person name="Tritt A."/>
            <person name="Tisserant E."/>
            <person name="Crous P.W."/>
            <person name="Henrissat B."/>
            <person name="Nehls U."/>
            <person name="Egli S."/>
            <person name="Spatafora J.W."/>
            <person name="Grigoriev I.V."/>
            <person name="Martin F.M."/>
        </authorList>
    </citation>
    <scope>NUCLEOTIDE SEQUENCE [LARGE SCALE GENOMIC DNA]</scope>
    <source>
        <strain evidence="1 2">CBS 207.34</strain>
    </source>
</reference>
<evidence type="ECO:0000313" key="1">
    <source>
        <dbReference type="EMBL" id="OCL06065.1"/>
    </source>
</evidence>
<keyword evidence="2" id="KW-1185">Reference proteome</keyword>
<dbReference type="AlphaFoldDB" id="A0A8E2JQN3"/>
<evidence type="ECO:0000313" key="2">
    <source>
        <dbReference type="Proteomes" id="UP000250140"/>
    </source>
</evidence>
<dbReference type="Proteomes" id="UP000250140">
    <property type="component" value="Unassembled WGS sequence"/>
</dbReference>